<evidence type="ECO:0000256" key="7">
    <source>
        <dbReference type="SAM" id="SignalP"/>
    </source>
</evidence>
<keyword evidence="7" id="KW-0732">Signal</keyword>
<dbReference type="SUPFAM" id="SSF54001">
    <property type="entry name" value="Cysteine proteinases"/>
    <property type="match status" value="1"/>
</dbReference>
<keyword evidence="3 9" id="KW-0378">Hydrolase</keyword>
<comment type="caution">
    <text evidence="9">The sequence shown here is derived from an EMBL/GenBank/DDBJ whole genome shotgun (WGS) entry which is preliminary data.</text>
</comment>
<dbReference type="GO" id="GO:0016787">
    <property type="term" value="F:hydrolase activity"/>
    <property type="evidence" value="ECO:0007669"/>
    <property type="project" value="UniProtKB-KW"/>
</dbReference>
<feature type="region of interest" description="Disordered" evidence="6">
    <location>
        <begin position="63"/>
        <end position="85"/>
    </location>
</feature>
<keyword evidence="4" id="KW-0788">Thiol protease</keyword>
<keyword evidence="10" id="KW-1185">Reference proteome</keyword>
<evidence type="ECO:0000256" key="2">
    <source>
        <dbReference type="ARBA" id="ARBA00022670"/>
    </source>
</evidence>
<evidence type="ECO:0000259" key="8">
    <source>
        <dbReference type="PROSITE" id="PS51935"/>
    </source>
</evidence>
<gene>
    <name evidence="9" type="ORF">G443_002153</name>
</gene>
<organism evidence="9 10">
    <name type="scientific">Actinoalloteichus caeruleus DSM 43889</name>
    <dbReference type="NCBI Taxonomy" id="1120930"/>
    <lineage>
        <taxon>Bacteria</taxon>
        <taxon>Bacillati</taxon>
        <taxon>Actinomycetota</taxon>
        <taxon>Actinomycetes</taxon>
        <taxon>Pseudonocardiales</taxon>
        <taxon>Pseudonocardiaceae</taxon>
        <taxon>Actinoalloteichus</taxon>
        <taxon>Actinoalloteichus cyanogriseus</taxon>
    </lineage>
</organism>
<dbReference type="Pfam" id="PF00877">
    <property type="entry name" value="NLPC_P60"/>
    <property type="match status" value="1"/>
</dbReference>
<keyword evidence="5" id="KW-0175">Coiled coil</keyword>
<dbReference type="InterPro" id="IPR000064">
    <property type="entry name" value="NLP_P60_dom"/>
</dbReference>
<reference evidence="9 10" key="2">
    <citation type="submission" date="2022-06" db="EMBL/GenBank/DDBJ databases">
        <title>Genomic Encyclopedia of Type Strains, Phase I: the one thousand microbial genomes (KMG-I) project.</title>
        <authorList>
            <person name="Kyrpides N."/>
        </authorList>
    </citation>
    <scope>NUCLEOTIDE SEQUENCE [LARGE SCALE GENOMIC DNA]</scope>
    <source>
        <strain evidence="9 10">DSM 43889</strain>
    </source>
</reference>
<feature type="chain" id="PRO_5046978983" evidence="7">
    <location>
        <begin position="24"/>
        <end position="341"/>
    </location>
</feature>
<protein>
    <submittedName>
        <fullName evidence="9">Cell wall-associated hydrolase, NlpC family</fullName>
    </submittedName>
</protein>
<sequence>MRGALAATAVAVALSLFPTPALAQDFDTKDEAVARLQELHEEAVAVTEELHQANDELEARREELREATEDAEQATRTAEQALAEQETFRDEVDQLASASYQGARFNKLSALLVADDPEVFLQQLSALDVLANGNRRAMDRLSAVVTQASDAEQAADEARAAAEEAEAEAVRIESELGAKQEAMDAKIAEVQSFIDQKEAEELQVQMPGVGEGQTDYGQVPPGSGTGAQAANVALGKQGTPYVYGATGPGTFDCSGLVQWAYAQVGIGVPRNSRAQAAAGVPVSRAQLAPGDIIAYGSPVHHVSMYVGGGNVVHAPTTGDVVKVVPIDRASSSPVTAMRRVA</sequence>
<evidence type="ECO:0000256" key="4">
    <source>
        <dbReference type="ARBA" id="ARBA00022807"/>
    </source>
</evidence>
<keyword evidence="2" id="KW-0645">Protease</keyword>
<dbReference type="Gene3D" id="3.90.1720.10">
    <property type="entry name" value="endopeptidase domain like (from Nostoc punctiforme)"/>
    <property type="match status" value="1"/>
</dbReference>
<comment type="similarity">
    <text evidence="1">Belongs to the peptidase C40 family.</text>
</comment>
<dbReference type="InterPro" id="IPR038765">
    <property type="entry name" value="Papain-like_cys_pep_sf"/>
</dbReference>
<evidence type="ECO:0000313" key="10">
    <source>
        <dbReference type="Proteomes" id="UP000791080"/>
    </source>
</evidence>
<evidence type="ECO:0000313" key="9">
    <source>
        <dbReference type="EMBL" id="MCP2331883.1"/>
    </source>
</evidence>
<feature type="coiled-coil region" evidence="5">
    <location>
        <begin position="148"/>
        <end position="182"/>
    </location>
</feature>
<dbReference type="PROSITE" id="PS51935">
    <property type="entry name" value="NLPC_P60"/>
    <property type="match status" value="1"/>
</dbReference>
<evidence type="ECO:0000256" key="5">
    <source>
        <dbReference type="SAM" id="Coils"/>
    </source>
</evidence>
<evidence type="ECO:0000256" key="1">
    <source>
        <dbReference type="ARBA" id="ARBA00007074"/>
    </source>
</evidence>
<proteinExistence type="inferred from homology"/>
<name>A0ABT1JHA7_ACTCY</name>
<feature type="signal peptide" evidence="7">
    <location>
        <begin position="1"/>
        <end position="23"/>
    </location>
</feature>
<dbReference type="EMBL" id="AUBJ02000001">
    <property type="protein sequence ID" value="MCP2331883.1"/>
    <property type="molecule type" value="Genomic_DNA"/>
</dbReference>
<evidence type="ECO:0000256" key="3">
    <source>
        <dbReference type="ARBA" id="ARBA00022801"/>
    </source>
</evidence>
<dbReference type="Proteomes" id="UP000791080">
    <property type="component" value="Unassembled WGS sequence"/>
</dbReference>
<dbReference type="InterPro" id="IPR051794">
    <property type="entry name" value="PG_Endopeptidase_C40"/>
</dbReference>
<evidence type="ECO:0000256" key="6">
    <source>
        <dbReference type="SAM" id="MobiDB-lite"/>
    </source>
</evidence>
<dbReference type="PANTHER" id="PTHR47359:SF3">
    <property type="entry name" value="NLP_P60 DOMAIN-CONTAINING PROTEIN-RELATED"/>
    <property type="match status" value="1"/>
</dbReference>
<accession>A0ABT1JHA7</accession>
<dbReference type="PANTHER" id="PTHR47359">
    <property type="entry name" value="PEPTIDOGLYCAN DL-ENDOPEPTIDASE CWLO"/>
    <property type="match status" value="1"/>
</dbReference>
<reference evidence="9 10" key="1">
    <citation type="submission" date="2013-07" db="EMBL/GenBank/DDBJ databases">
        <authorList>
            <consortium name="DOE Joint Genome Institute"/>
            <person name="Reeve W."/>
            <person name="Huntemann M."/>
            <person name="Han J."/>
            <person name="Chen A."/>
            <person name="Kyrpides N."/>
            <person name="Mavromatis K."/>
            <person name="Markowitz V."/>
            <person name="Palaniappan K."/>
            <person name="Ivanova N."/>
            <person name="Schaumberg A."/>
            <person name="Pati A."/>
            <person name="Liolios K."/>
            <person name="Nordberg H.P."/>
            <person name="Cantor M.N."/>
            <person name="Hua S.X."/>
            <person name="Woyke T."/>
        </authorList>
    </citation>
    <scope>NUCLEOTIDE SEQUENCE [LARGE SCALE GENOMIC DNA]</scope>
    <source>
        <strain evidence="9 10">DSM 43889</strain>
    </source>
</reference>
<feature type="domain" description="NlpC/P60" evidence="8">
    <location>
        <begin position="223"/>
        <end position="341"/>
    </location>
</feature>